<dbReference type="EMBL" id="HG992978">
    <property type="protein sequence ID" value="CAE7011115.1"/>
    <property type="molecule type" value="Genomic_DNA"/>
</dbReference>
<sequence length="463" mass="52884">MAANQGQPAGVGLQDMPMEVKQLIAVEIDNDKDLVSFRSAGSVTKNIIDGDYGTFWRAILHKKYDFKDVGMSKQDMARLYQLRSQLFRLGTYIDFFYGGTVLEAAAVKMLQELILESFQGETEANEYGVHHSKNQARLREFLSRSRFINDNRRAPLPVGSGPVLVDEKLAATKIVSFQLIFDIKGLTQKVFAFQETQFAVYRHHTLLNIFNTNHKKANLQWFLHCMNFWRHQMKSPYMDTLYGVIEALDEENRPSAWREPITQDVKPLSKNWRGTFAYLNYQDYHALGGGDLSGDYDDGGVDSARLQALELDFAEKSILPSGQKLDWPIEFENLVQSIENDTRAKRGLRTSGPYEPQKNCNSTHFAGRGEEPEGKYKVLGWLNSLPPQGGIPGWQRFTMMQHTSTNYENFQQDKRLWAYEGVVVPGGRMILGRAWKMDKSGPFILWAVDNDVFDEEIDSSDEE</sequence>
<accession>A0A6S6VRI0</accession>
<name>A0A6S6VRI0_9PLEO</name>
<gene>
    <name evidence="1" type="ORF">PTTW11_02132</name>
</gene>
<dbReference type="AlphaFoldDB" id="A0A6S6VRI0"/>
<evidence type="ECO:0000313" key="2">
    <source>
        <dbReference type="Proteomes" id="UP000472372"/>
    </source>
</evidence>
<protein>
    <submittedName>
        <fullName evidence="1">Uncharacterized protein</fullName>
    </submittedName>
</protein>
<organism evidence="1 2">
    <name type="scientific">Pyrenophora teres f. teres</name>
    <dbReference type="NCBI Taxonomy" id="97479"/>
    <lineage>
        <taxon>Eukaryota</taxon>
        <taxon>Fungi</taxon>
        <taxon>Dikarya</taxon>
        <taxon>Ascomycota</taxon>
        <taxon>Pezizomycotina</taxon>
        <taxon>Dothideomycetes</taxon>
        <taxon>Pleosporomycetidae</taxon>
        <taxon>Pleosporales</taxon>
        <taxon>Pleosporineae</taxon>
        <taxon>Pleosporaceae</taxon>
        <taxon>Pyrenophora</taxon>
    </lineage>
</organism>
<proteinExistence type="predicted"/>
<reference evidence="1" key="1">
    <citation type="submission" date="2021-02" db="EMBL/GenBank/DDBJ databases">
        <authorList>
            <person name="Syme A R."/>
            <person name="Syme A R."/>
            <person name="Moolhuijzen P."/>
        </authorList>
    </citation>
    <scope>NUCLEOTIDE SEQUENCE</scope>
    <source>
        <strain evidence="1">W1-1</strain>
    </source>
</reference>
<dbReference type="Proteomes" id="UP000472372">
    <property type="component" value="Chromosome 2"/>
</dbReference>
<evidence type="ECO:0000313" key="1">
    <source>
        <dbReference type="EMBL" id="CAE7011115.1"/>
    </source>
</evidence>